<evidence type="ECO:0000313" key="1">
    <source>
        <dbReference type="EMBL" id="WNM58990.1"/>
    </source>
</evidence>
<protein>
    <submittedName>
        <fullName evidence="1">Uncharacterized protein</fullName>
    </submittedName>
</protein>
<dbReference type="Proteomes" id="UP001302719">
    <property type="component" value="Chromosome"/>
</dbReference>
<evidence type="ECO:0000313" key="2">
    <source>
        <dbReference type="Proteomes" id="UP001302719"/>
    </source>
</evidence>
<gene>
    <name evidence="1" type="ORF">PP769_04270</name>
</gene>
<reference evidence="1 2" key="1">
    <citation type="submission" date="2023-01" db="EMBL/GenBank/DDBJ databases">
        <title>Cultivation and genomic characterization of new, ubiquitous marine nitrite-oxidizing bacteria from the Nitrospirales.</title>
        <authorList>
            <person name="Mueller A.J."/>
            <person name="Daebeler A."/>
            <person name="Herbold C.W."/>
            <person name="Kirkegaard R.H."/>
            <person name="Daims H."/>
        </authorList>
    </citation>
    <scope>NUCLEOTIDE SEQUENCE [LARGE SCALE GENOMIC DNA]</scope>
    <source>
        <strain evidence="1 2">VA</strain>
    </source>
</reference>
<organism evidence="1 2">
    <name type="scientific">Candidatus Nitrospira allomarina</name>
    <dbReference type="NCBI Taxonomy" id="3020900"/>
    <lineage>
        <taxon>Bacteria</taxon>
        <taxon>Pseudomonadati</taxon>
        <taxon>Nitrospirota</taxon>
        <taxon>Nitrospiria</taxon>
        <taxon>Nitrospirales</taxon>
        <taxon>Nitrospiraceae</taxon>
        <taxon>Nitrospira</taxon>
    </lineage>
</organism>
<proteinExistence type="predicted"/>
<dbReference type="AlphaFoldDB" id="A0AA96GEY3"/>
<keyword evidence="2" id="KW-1185">Reference proteome</keyword>
<name>A0AA96GEY3_9BACT</name>
<sequence>MNKEAKLEPGQVVDTLGELIASLAAFAAKVPAKSMLALSGGIRPTPEAVDAYETTVYRFRDRVGVTYKTLPPLFVESLEAFETGKVFDAVPPLLQCVEQLVELHNQETIKFSPPQQQRLRDYHRRLERLVPEATQSEIDLPAPESY</sequence>
<dbReference type="KEGG" id="nall:PP769_04270"/>
<dbReference type="RefSeq" id="WP_312645593.1">
    <property type="nucleotide sequence ID" value="NZ_CP116967.1"/>
</dbReference>
<dbReference type="EMBL" id="CP116967">
    <property type="protein sequence ID" value="WNM58990.1"/>
    <property type="molecule type" value="Genomic_DNA"/>
</dbReference>
<accession>A0AA96GEY3</accession>